<organism evidence="2 3">
    <name type="scientific">Fragilariopsis cylindrus CCMP1102</name>
    <dbReference type="NCBI Taxonomy" id="635003"/>
    <lineage>
        <taxon>Eukaryota</taxon>
        <taxon>Sar</taxon>
        <taxon>Stramenopiles</taxon>
        <taxon>Ochrophyta</taxon>
        <taxon>Bacillariophyta</taxon>
        <taxon>Bacillariophyceae</taxon>
        <taxon>Bacillariophycidae</taxon>
        <taxon>Bacillariales</taxon>
        <taxon>Bacillariaceae</taxon>
        <taxon>Fragilariopsis</taxon>
    </lineage>
</organism>
<dbReference type="Gene3D" id="3.60.21.10">
    <property type="match status" value="1"/>
</dbReference>
<dbReference type="InterPro" id="IPR018247">
    <property type="entry name" value="EF_Hand_1_Ca_BS"/>
</dbReference>
<dbReference type="GO" id="GO:0005509">
    <property type="term" value="F:calcium ion binding"/>
    <property type="evidence" value="ECO:0007669"/>
    <property type="project" value="InterPro"/>
</dbReference>
<dbReference type="AlphaFoldDB" id="A0A1E7FCP3"/>
<protein>
    <recommendedName>
        <fullName evidence="1">EF-hand domain-containing protein</fullName>
    </recommendedName>
</protein>
<dbReference type="Proteomes" id="UP000095751">
    <property type="component" value="Unassembled WGS sequence"/>
</dbReference>
<dbReference type="EMBL" id="KV784359">
    <property type="protein sequence ID" value="OEU15921.1"/>
    <property type="molecule type" value="Genomic_DNA"/>
</dbReference>
<feature type="domain" description="EF-hand" evidence="1">
    <location>
        <begin position="375"/>
        <end position="410"/>
    </location>
</feature>
<evidence type="ECO:0000313" key="2">
    <source>
        <dbReference type="EMBL" id="OEU15921.1"/>
    </source>
</evidence>
<reference evidence="2 3" key="1">
    <citation type="submission" date="2016-09" db="EMBL/GenBank/DDBJ databases">
        <title>Extensive genetic diversity and differential bi-allelic expression allows diatom success in the polar Southern Ocean.</title>
        <authorList>
            <consortium name="DOE Joint Genome Institute"/>
            <person name="Mock T."/>
            <person name="Otillar R.P."/>
            <person name="Strauss J."/>
            <person name="Dupont C."/>
            <person name="Frickenhaus S."/>
            <person name="Maumus F."/>
            <person name="Mcmullan M."/>
            <person name="Sanges R."/>
            <person name="Schmutz J."/>
            <person name="Toseland A."/>
            <person name="Valas R."/>
            <person name="Veluchamy A."/>
            <person name="Ward B.J."/>
            <person name="Allen A."/>
            <person name="Barry K."/>
            <person name="Falciatore A."/>
            <person name="Ferrante M."/>
            <person name="Fortunato A.E."/>
            <person name="Gloeckner G."/>
            <person name="Gruber A."/>
            <person name="Hipkin R."/>
            <person name="Janech M."/>
            <person name="Kroth P."/>
            <person name="Leese F."/>
            <person name="Lindquist E."/>
            <person name="Lyon B.R."/>
            <person name="Martin J."/>
            <person name="Mayer C."/>
            <person name="Parker M."/>
            <person name="Quesneville H."/>
            <person name="Raymond J."/>
            <person name="Uhlig C."/>
            <person name="Valentin K.U."/>
            <person name="Worden A.Z."/>
            <person name="Armbrust E.V."/>
            <person name="Bowler C."/>
            <person name="Green B."/>
            <person name="Moulton V."/>
            <person name="Van Oosterhout C."/>
            <person name="Grigoriev I."/>
        </authorList>
    </citation>
    <scope>NUCLEOTIDE SEQUENCE [LARGE SCALE GENOMIC DNA]</scope>
    <source>
        <strain evidence="2 3">CCMP1102</strain>
    </source>
</reference>
<gene>
    <name evidence="2" type="ORF">FRACYDRAFT_240616</name>
</gene>
<dbReference type="PROSITE" id="PS00018">
    <property type="entry name" value="EF_HAND_1"/>
    <property type="match status" value="1"/>
</dbReference>
<dbReference type="OrthoDB" id="47558at2759"/>
<dbReference type="PROSITE" id="PS50222">
    <property type="entry name" value="EF_HAND_2"/>
    <property type="match status" value="1"/>
</dbReference>
<evidence type="ECO:0000313" key="3">
    <source>
        <dbReference type="Proteomes" id="UP000095751"/>
    </source>
</evidence>
<dbReference type="InterPro" id="IPR029052">
    <property type="entry name" value="Metallo-depent_PP-like"/>
</dbReference>
<keyword evidence="3" id="KW-1185">Reference proteome</keyword>
<evidence type="ECO:0000259" key="1">
    <source>
        <dbReference type="PROSITE" id="PS50222"/>
    </source>
</evidence>
<sequence length="425" mass="46505">MALVGTLLFNPMTTTTTMKYEFGNGPVQIDSPMIFQGLTLVDPEFIGVGGGGAVYAYKNTNRIIIDEKNIAAKNYEKSKAKEQKIVIKISWKRSADSVRNECNVLRVMEQRQVTGVERCVGIEEYRYDSNRVVVGMVPFVEDQQEGGGITASIGELSPDIALKTVTYLMKTMVQMLVAGVVTNDVQPLISKSTGEIVLIDMTEATVLYRDDNIEKGTQLVSVARLVSALETLLPITTTATAKTATKTTTTSSIVAGDRNAFSFSLPDIAVRANIIADGLDGGKDAKGITEDDVRTLLQSTREGKIIDIRTVTHLIEGATKHFQTRHPHWLVTLPPLRDEQQLSVIGDLHGSLSDLATVLALQAGDDTINSKLDCPHKIDAEHTWDLLDSNGDGRISISEWEKLGQAADSELWQDMEPIETAQAWK</sequence>
<name>A0A1E7FCP3_9STRA</name>
<accession>A0A1E7FCP3</accession>
<dbReference type="InParanoid" id="A0A1E7FCP3"/>
<dbReference type="InterPro" id="IPR002048">
    <property type="entry name" value="EF_hand_dom"/>
</dbReference>
<proteinExistence type="predicted"/>
<dbReference type="KEGG" id="fcy:FRACYDRAFT_240616"/>